<reference evidence="3" key="1">
    <citation type="submission" date="2016-10" db="EMBL/GenBank/DDBJ databases">
        <authorList>
            <person name="Varghese N."/>
            <person name="Submissions S."/>
        </authorList>
    </citation>
    <scope>NUCLEOTIDE SEQUENCE [LARGE SCALE GENOMIC DNA]</scope>
    <source>
        <strain evidence="3">CGMCC 4.3516</strain>
    </source>
</reference>
<keyword evidence="1" id="KW-0812">Transmembrane</keyword>
<feature type="transmembrane region" description="Helical" evidence="1">
    <location>
        <begin position="466"/>
        <end position="486"/>
    </location>
</feature>
<feature type="transmembrane region" description="Helical" evidence="1">
    <location>
        <begin position="172"/>
        <end position="199"/>
    </location>
</feature>
<dbReference type="Proteomes" id="UP000198949">
    <property type="component" value="Unassembled WGS sequence"/>
</dbReference>
<feature type="transmembrane region" description="Helical" evidence="1">
    <location>
        <begin position="398"/>
        <end position="427"/>
    </location>
</feature>
<feature type="transmembrane region" description="Helical" evidence="1">
    <location>
        <begin position="54"/>
        <end position="77"/>
    </location>
</feature>
<feature type="transmembrane region" description="Helical" evidence="1">
    <location>
        <begin position="140"/>
        <end position="166"/>
    </location>
</feature>
<keyword evidence="3" id="KW-1185">Reference proteome</keyword>
<feature type="transmembrane region" description="Helical" evidence="1">
    <location>
        <begin position="492"/>
        <end position="509"/>
    </location>
</feature>
<evidence type="ECO:0000313" key="3">
    <source>
        <dbReference type="Proteomes" id="UP000198949"/>
    </source>
</evidence>
<evidence type="ECO:0000313" key="2">
    <source>
        <dbReference type="EMBL" id="SDE21036.1"/>
    </source>
</evidence>
<dbReference type="RefSeq" id="WP_091039510.1">
    <property type="nucleotide sequence ID" value="NZ_FNAD01000015.1"/>
</dbReference>
<feature type="transmembrane region" description="Helical" evidence="1">
    <location>
        <begin position="89"/>
        <end position="109"/>
    </location>
</feature>
<protein>
    <submittedName>
        <fullName evidence="2">Uncharacterized protein</fullName>
    </submittedName>
</protein>
<name>A0A1G7B411_9ACTN</name>
<evidence type="ECO:0000256" key="1">
    <source>
        <dbReference type="SAM" id="Phobius"/>
    </source>
</evidence>
<feature type="transmembrane region" description="Helical" evidence="1">
    <location>
        <begin position="252"/>
        <end position="273"/>
    </location>
</feature>
<sequence>MSAHAAVRAEPDAAARPDRPGRAAFRRFGAVLDFRHLELVTALRLPMGLRPFQIGYGGAVLFGFAILAAASAAGFALSNALLSERAASAQGLLVVLGVGNLYIGGGYLLREAFSGRRFQVSNSSNTALFRALDLSARDVLIVYCGLRITGYFAAVALVDAMFLNAFASRLDLAGATVAAVFAVPAAAWAATFAVAARSARRSVRPTVHRPWAVPALVALAFSATWATSALLIEPMLDAGPVAWIARSGPGAFTTALALACTAIGAAALVVAALDVRRLSAESFPIQQTAPPRTIRGAAPRSLTGVLALELRRSPYYVPVRRSVAVLVAVLAAGVGVLASGATWLPLPSVPERTAFVLTAVALATALGLAELVLRAIGPVTYTAQYRFAYESGRSSRSVALGAIICCALPVALMGMAVDAVAVVAAGAQAAPGAATSAAVTAVAAALVAETVIAPPRNADGTLAPNLVGAVLAMVVAAPVLLPFSFALPAGQALAGAYSICLLGGAFACVERRIRSLPSTSST</sequence>
<gene>
    <name evidence="2" type="ORF">SAMN05216270_11593</name>
</gene>
<organism evidence="2 3">
    <name type="scientific">Glycomyces harbinensis</name>
    <dbReference type="NCBI Taxonomy" id="58114"/>
    <lineage>
        <taxon>Bacteria</taxon>
        <taxon>Bacillati</taxon>
        <taxon>Actinomycetota</taxon>
        <taxon>Actinomycetes</taxon>
        <taxon>Glycomycetales</taxon>
        <taxon>Glycomycetaceae</taxon>
        <taxon>Glycomyces</taxon>
    </lineage>
</organism>
<dbReference type="EMBL" id="FNAD01000015">
    <property type="protein sequence ID" value="SDE21036.1"/>
    <property type="molecule type" value="Genomic_DNA"/>
</dbReference>
<dbReference type="STRING" id="58114.SAMN05216270_11593"/>
<accession>A0A1G7B411</accession>
<feature type="transmembrane region" description="Helical" evidence="1">
    <location>
        <begin position="322"/>
        <end position="343"/>
    </location>
</feature>
<feature type="transmembrane region" description="Helical" evidence="1">
    <location>
        <begin position="211"/>
        <end position="232"/>
    </location>
</feature>
<keyword evidence="1" id="KW-0472">Membrane</keyword>
<keyword evidence="1" id="KW-1133">Transmembrane helix</keyword>
<dbReference type="OrthoDB" id="10021232at2"/>
<proteinExistence type="predicted"/>
<feature type="transmembrane region" description="Helical" evidence="1">
    <location>
        <begin position="433"/>
        <end position="454"/>
    </location>
</feature>
<feature type="transmembrane region" description="Helical" evidence="1">
    <location>
        <begin position="355"/>
        <end position="377"/>
    </location>
</feature>
<dbReference type="AlphaFoldDB" id="A0A1G7B411"/>